<dbReference type="EMBL" id="BJOL01000041">
    <property type="protein sequence ID" value="GED61184.1"/>
    <property type="molecule type" value="Genomic_DNA"/>
</dbReference>
<dbReference type="Proteomes" id="UP000319498">
    <property type="component" value="Unassembled WGS sequence"/>
</dbReference>
<comment type="caution">
    <text evidence="1">The sequence shown here is derived from an EMBL/GenBank/DDBJ whole genome shotgun (WGS) entry which is preliminary data.</text>
</comment>
<name>A0ABQ0TFG1_9BACL</name>
<organism evidence="1 2">
    <name type="scientific">Brevibacillus formosus</name>
    <dbReference type="NCBI Taxonomy" id="54913"/>
    <lineage>
        <taxon>Bacteria</taxon>
        <taxon>Bacillati</taxon>
        <taxon>Bacillota</taxon>
        <taxon>Bacilli</taxon>
        <taxon>Bacillales</taxon>
        <taxon>Paenibacillaceae</taxon>
        <taxon>Brevibacillus</taxon>
    </lineage>
</organism>
<accession>A0ABQ0TFG1</accession>
<evidence type="ECO:0000313" key="2">
    <source>
        <dbReference type="Proteomes" id="UP000319498"/>
    </source>
</evidence>
<reference evidence="1 2" key="1">
    <citation type="submission" date="2019-06" db="EMBL/GenBank/DDBJ databases">
        <title>Whole genome shotgun sequence of Brevibacillus formosus NBRC 15716.</title>
        <authorList>
            <person name="Hosoyama A."/>
            <person name="Uohara A."/>
            <person name="Ohji S."/>
            <person name="Ichikawa N."/>
        </authorList>
    </citation>
    <scope>NUCLEOTIDE SEQUENCE [LARGE SCALE GENOMIC DNA]</scope>
    <source>
        <strain evidence="1 2">NBRC 15716</strain>
    </source>
</reference>
<sequence length="101" mass="10985">MILESGVYMPLIQETLVKKGNRSVLAALDPVGHLFTSFALAGYESVVNALWKRKYGLSPDASFSNEAAYDSCIPVNILKPKCAKDPSAFTGDIGHLLKERV</sequence>
<evidence type="ECO:0000313" key="1">
    <source>
        <dbReference type="EMBL" id="GED61184.1"/>
    </source>
</evidence>
<proteinExistence type="predicted"/>
<protein>
    <submittedName>
        <fullName evidence="1">Uncharacterized protein</fullName>
    </submittedName>
</protein>
<gene>
    <name evidence="1" type="ORF">BFO01nite_53160</name>
</gene>
<keyword evidence="2" id="KW-1185">Reference proteome</keyword>